<keyword evidence="3" id="KW-1185">Reference proteome</keyword>
<gene>
    <name evidence="2" type="ORF">SAMN04488238_102300</name>
</gene>
<evidence type="ECO:0000313" key="3">
    <source>
        <dbReference type="Proteomes" id="UP000198539"/>
    </source>
</evidence>
<name>A0A1H2U992_9RHOB</name>
<feature type="region of interest" description="Disordered" evidence="1">
    <location>
        <begin position="142"/>
        <end position="165"/>
    </location>
</feature>
<protein>
    <submittedName>
        <fullName evidence="2">Uncharacterized protein</fullName>
    </submittedName>
</protein>
<dbReference type="STRING" id="564137.SAMN04488238_102300"/>
<accession>A0A1H2U992</accession>
<reference evidence="2 3" key="1">
    <citation type="submission" date="2016-10" db="EMBL/GenBank/DDBJ databases">
        <authorList>
            <person name="de Groot N.N."/>
        </authorList>
    </citation>
    <scope>NUCLEOTIDE SEQUENCE [LARGE SCALE GENOMIC DNA]</scope>
    <source>
        <strain evidence="2 3">CGMCC 1.8894</strain>
    </source>
</reference>
<evidence type="ECO:0000313" key="2">
    <source>
        <dbReference type="EMBL" id="SDW52004.1"/>
    </source>
</evidence>
<organism evidence="2 3">
    <name type="scientific">Roseicitreum antarcticum</name>
    <dbReference type="NCBI Taxonomy" id="564137"/>
    <lineage>
        <taxon>Bacteria</taxon>
        <taxon>Pseudomonadati</taxon>
        <taxon>Pseudomonadota</taxon>
        <taxon>Alphaproteobacteria</taxon>
        <taxon>Rhodobacterales</taxon>
        <taxon>Paracoccaceae</taxon>
        <taxon>Roseicitreum</taxon>
    </lineage>
</organism>
<evidence type="ECO:0000256" key="1">
    <source>
        <dbReference type="SAM" id="MobiDB-lite"/>
    </source>
</evidence>
<dbReference type="Proteomes" id="UP000198539">
    <property type="component" value="Unassembled WGS sequence"/>
</dbReference>
<dbReference type="AlphaFoldDB" id="A0A1H2U992"/>
<proteinExistence type="predicted"/>
<sequence length="165" mass="18284">MGSTEYLDNLPARRVVNDVGKSEYRIGAKGLKIVEELSARGCSVVTIAKALRMGRDAFRRCRDRQPEVLEALERGRAIEHDQLVGNLRLAANEGNVVANIFLLKARHDYIDTPLPPSVQVNVGAGVLVVPQRLSMEEFLEHEDIGPQRSETVERIPGARDTTRGD</sequence>
<dbReference type="EMBL" id="FNOM01000002">
    <property type="protein sequence ID" value="SDW52004.1"/>
    <property type="molecule type" value="Genomic_DNA"/>
</dbReference>
<dbReference type="OrthoDB" id="6978364at2"/>
<dbReference type="RefSeq" id="WP_092885911.1">
    <property type="nucleotide sequence ID" value="NZ_CP061498.1"/>
</dbReference>